<proteinExistence type="predicted"/>
<keyword evidence="1" id="KW-1133">Transmembrane helix</keyword>
<comment type="caution">
    <text evidence="2">The sequence shown here is derived from an EMBL/GenBank/DDBJ whole genome shotgun (WGS) entry which is preliminary data.</text>
</comment>
<evidence type="ECO:0000313" key="3">
    <source>
        <dbReference type="Proteomes" id="UP001518925"/>
    </source>
</evidence>
<feature type="transmembrane region" description="Helical" evidence="1">
    <location>
        <begin position="28"/>
        <end position="50"/>
    </location>
</feature>
<keyword evidence="3" id="KW-1185">Reference proteome</keyword>
<accession>A0ABS2DE37</accession>
<evidence type="ECO:0000313" key="2">
    <source>
        <dbReference type="EMBL" id="MBM6616720.1"/>
    </source>
</evidence>
<keyword evidence="1" id="KW-0812">Transmembrane</keyword>
<gene>
    <name evidence="2" type="ORF">JR050_03375</name>
</gene>
<keyword evidence="1" id="KW-0472">Membrane</keyword>
<name>A0ABS2DE37_9BACI</name>
<protein>
    <submittedName>
        <fullName evidence="2">Uncharacterized protein</fullName>
    </submittedName>
</protein>
<evidence type="ECO:0000256" key="1">
    <source>
        <dbReference type="SAM" id="Phobius"/>
    </source>
</evidence>
<organism evidence="2 3">
    <name type="scientific">Bacillus suaedaesalsae</name>
    <dbReference type="NCBI Taxonomy" id="2810349"/>
    <lineage>
        <taxon>Bacteria</taxon>
        <taxon>Bacillati</taxon>
        <taxon>Bacillota</taxon>
        <taxon>Bacilli</taxon>
        <taxon>Bacillales</taxon>
        <taxon>Bacillaceae</taxon>
        <taxon>Bacillus</taxon>
    </lineage>
</organism>
<reference evidence="2 3" key="1">
    <citation type="submission" date="2021-02" db="EMBL/GenBank/DDBJ databases">
        <title>Bacillus sp. RD4P76, an endophyte from a halophyte.</title>
        <authorList>
            <person name="Sun J.-Q."/>
        </authorList>
    </citation>
    <scope>NUCLEOTIDE SEQUENCE [LARGE SCALE GENOMIC DNA]</scope>
    <source>
        <strain evidence="2 3">RD4P76</strain>
    </source>
</reference>
<sequence length="60" mass="6799">MFSILVIALVTITSIVYAIKKQKLVFLSLPFLFLFIYFIVEVALVPAPFLDTVKFIFSIG</sequence>
<dbReference type="Proteomes" id="UP001518925">
    <property type="component" value="Unassembled WGS sequence"/>
</dbReference>
<dbReference type="EMBL" id="JAFELM010000016">
    <property type="protein sequence ID" value="MBM6616720.1"/>
    <property type="molecule type" value="Genomic_DNA"/>
</dbReference>
<dbReference type="RefSeq" id="WP_204202108.1">
    <property type="nucleotide sequence ID" value="NZ_JAFELM010000016.1"/>
</dbReference>